<evidence type="ECO:0000313" key="2">
    <source>
        <dbReference type="EMBL" id="KAF6025394.1"/>
    </source>
</evidence>
<reference evidence="2" key="1">
    <citation type="submission" date="2020-06" db="EMBL/GenBank/DDBJ databases">
        <title>Draft genome of Bugula neritina, a colonial animal packing powerful symbionts and potential medicines.</title>
        <authorList>
            <person name="Rayko M."/>
        </authorList>
    </citation>
    <scope>NUCLEOTIDE SEQUENCE [LARGE SCALE GENOMIC DNA]</scope>
    <source>
        <strain evidence="2">Kwan_BN1</strain>
    </source>
</reference>
<dbReference type="Proteomes" id="UP000593567">
    <property type="component" value="Unassembled WGS sequence"/>
</dbReference>
<evidence type="ECO:0000256" key="1">
    <source>
        <dbReference type="SAM" id="Phobius"/>
    </source>
</evidence>
<keyword evidence="1" id="KW-1133">Transmembrane helix</keyword>
<protein>
    <submittedName>
        <fullName evidence="2">Uncharacterized protein</fullName>
    </submittedName>
</protein>
<name>A0A7J7JIE5_BUGNE</name>
<dbReference type="EMBL" id="VXIV02002463">
    <property type="protein sequence ID" value="KAF6025394.1"/>
    <property type="molecule type" value="Genomic_DNA"/>
</dbReference>
<accession>A0A7J7JIE5</accession>
<organism evidence="2 3">
    <name type="scientific">Bugula neritina</name>
    <name type="common">Brown bryozoan</name>
    <name type="synonym">Sertularia neritina</name>
    <dbReference type="NCBI Taxonomy" id="10212"/>
    <lineage>
        <taxon>Eukaryota</taxon>
        <taxon>Metazoa</taxon>
        <taxon>Spiralia</taxon>
        <taxon>Lophotrochozoa</taxon>
        <taxon>Bryozoa</taxon>
        <taxon>Gymnolaemata</taxon>
        <taxon>Cheilostomatida</taxon>
        <taxon>Flustrina</taxon>
        <taxon>Buguloidea</taxon>
        <taxon>Bugulidae</taxon>
        <taxon>Bugula</taxon>
    </lineage>
</organism>
<comment type="caution">
    <text evidence="2">The sequence shown here is derived from an EMBL/GenBank/DDBJ whole genome shotgun (WGS) entry which is preliminary data.</text>
</comment>
<keyword evidence="1" id="KW-0812">Transmembrane</keyword>
<sequence length="100" mass="11393">MLPVFFSTNKSSNILPVHLPVLFFPSAFKKNSGWFDFDYSAQQGTWRVFSGYLEGTLRAPAVLACLCYANILFTICCSITFTFFIQTHQTNSKCKQNYIV</sequence>
<dbReference type="AlphaFoldDB" id="A0A7J7JIE5"/>
<evidence type="ECO:0000313" key="3">
    <source>
        <dbReference type="Proteomes" id="UP000593567"/>
    </source>
</evidence>
<keyword evidence="3" id="KW-1185">Reference proteome</keyword>
<gene>
    <name evidence="2" type="ORF">EB796_016285</name>
</gene>
<feature type="transmembrane region" description="Helical" evidence="1">
    <location>
        <begin position="61"/>
        <end position="85"/>
    </location>
</feature>
<keyword evidence="1" id="KW-0472">Membrane</keyword>
<proteinExistence type="predicted"/>